<comment type="cofactor">
    <cofactor evidence="1">
        <name>Mg(2+)</name>
        <dbReference type="ChEBI" id="CHEBI:18420"/>
    </cofactor>
</comment>
<accession>A0A3A4ZJN7</accession>
<evidence type="ECO:0000256" key="2">
    <source>
        <dbReference type="ARBA" id="ARBA00006171"/>
    </source>
</evidence>
<dbReference type="Gene3D" id="1.10.150.240">
    <property type="entry name" value="Putative phosphatase, domain 2"/>
    <property type="match status" value="1"/>
</dbReference>
<protein>
    <submittedName>
        <fullName evidence="5">HAD family phosphatase</fullName>
    </submittedName>
</protein>
<evidence type="ECO:0000256" key="1">
    <source>
        <dbReference type="ARBA" id="ARBA00001946"/>
    </source>
</evidence>
<dbReference type="SFLD" id="SFLDG01135">
    <property type="entry name" value="C1.5.6:_HAD__Beta-PGM__Phospha"/>
    <property type="match status" value="1"/>
</dbReference>
<dbReference type="AlphaFoldDB" id="A0A3A4ZJN7"/>
<proteinExistence type="inferred from homology"/>
<gene>
    <name evidence="5" type="ORF">C4561_03840</name>
</gene>
<comment type="similarity">
    <text evidence="2">Belongs to the HAD-like hydrolase superfamily. CbbY/CbbZ/Gph/YieH family.</text>
</comment>
<dbReference type="SFLD" id="SFLDG01129">
    <property type="entry name" value="C1.5:_HAD__Beta-PGM__Phosphata"/>
    <property type="match status" value="1"/>
</dbReference>
<keyword evidence="4" id="KW-0460">Magnesium</keyword>
<name>A0A3A4ZJN7_UNCKA</name>
<evidence type="ECO:0000256" key="4">
    <source>
        <dbReference type="ARBA" id="ARBA00022842"/>
    </source>
</evidence>
<keyword evidence="3" id="KW-0479">Metal-binding</keyword>
<dbReference type="InterPro" id="IPR051600">
    <property type="entry name" value="Beta-PGM-like"/>
</dbReference>
<dbReference type="EMBL" id="QZJF01000017">
    <property type="protein sequence ID" value="RJR26880.1"/>
    <property type="molecule type" value="Genomic_DNA"/>
</dbReference>
<dbReference type="InterPro" id="IPR006439">
    <property type="entry name" value="HAD-SF_hydro_IA"/>
</dbReference>
<dbReference type="PRINTS" id="PR00413">
    <property type="entry name" value="HADHALOGNASE"/>
</dbReference>
<evidence type="ECO:0000313" key="6">
    <source>
        <dbReference type="Proteomes" id="UP000265540"/>
    </source>
</evidence>
<organism evidence="5 6">
    <name type="scientific">candidate division WWE3 bacterium</name>
    <dbReference type="NCBI Taxonomy" id="2053526"/>
    <lineage>
        <taxon>Bacteria</taxon>
        <taxon>Katanobacteria</taxon>
    </lineage>
</organism>
<dbReference type="Gene3D" id="3.40.50.1000">
    <property type="entry name" value="HAD superfamily/HAD-like"/>
    <property type="match status" value="1"/>
</dbReference>
<comment type="caution">
    <text evidence="5">The sequence shown here is derived from an EMBL/GenBank/DDBJ whole genome shotgun (WGS) entry which is preliminary data.</text>
</comment>
<dbReference type="InterPro" id="IPR023198">
    <property type="entry name" value="PGP-like_dom2"/>
</dbReference>
<dbReference type="GO" id="GO:0046872">
    <property type="term" value="F:metal ion binding"/>
    <property type="evidence" value="ECO:0007669"/>
    <property type="project" value="UniProtKB-KW"/>
</dbReference>
<dbReference type="Proteomes" id="UP000265540">
    <property type="component" value="Unassembled WGS sequence"/>
</dbReference>
<dbReference type="NCBIfam" id="TIGR01509">
    <property type="entry name" value="HAD-SF-IA-v3"/>
    <property type="match status" value="1"/>
</dbReference>
<dbReference type="PANTHER" id="PTHR46193">
    <property type="entry name" value="6-PHOSPHOGLUCONATE PHOSPHATASE"/>
    <property type="match status" value="1"/>
</dbReference>
<dbReference type="GO" id="GO:0003824">
    <property type="term" value="F:catalytic activity"/>
    <property type="evidence" value="ECO:0007669"/>
    <property type="project" value="UniProtKB-ARBA"/>
</dbReference>
<dbReference type="SUPFAM" id="SSF56784">
    <property type="entry name" value="HAD-like"/>
    <property type="match status" value="1"/>
</dbReference>
<dbReference type="SFLD" id="SFLDS00003">
    <property type="entry name" value="Haloacid_Dehalogenase"/>
    <property type="match status" value="1"/>
</dbReference>
<dbReference type="InterPro" id="IPR023214">
    <property type="entry name" value="HAD_sf"/>
</dbReference>
<evidence type="ECO:0000313" key="5">
    <source>
        <dbReference type="EMBL" id="RJR26880.1"/>
    </source>
</evidence>
<dbReference type="InterPro" id="IPR036412">
    <property type="entry name" value="HAD-like_sf"/>
</dbReference>
<dbReference type="NCBIfam" id="TIGR01549">
    <property type="entry name" value="HAD-SF-IA-v1"/>
    <property type="match status" value="1"/>
</dbReference>
<dbReference type="Pfam" id="PF13419">
    <property type="entry name" value="HAD_2"/>
    <property type="match status" value="1"/>
</dbReference>
<evidence type="ECO:0000256" key="3">
    <source>
        <dbReference type="ARBA" id="ARBA00022723"/>
    </source>
</evidence>
<reference evidence="5 6" key="1">
    <citation type="journal article" date="2017" name="ISME J.">
        <title>Energy and carbon metabolisms in a deep terrestrial subsurface fluid microbial community.</title>
        <authorList>
            <person name="Momper L."/>
            <person name="Jungbluth S.P."/>
            <person name="Lee M.D."/>
            <person name="Amend J.P."/>
        </authorList>
    </citation>
    <scope>NUCLEOTIDE SEQUENCE [LARGE SCALE GENOMIC DNA]</scope>
    <source>
        <strain evidence="5">SURF_46</strain>
    </source>
</reference>
<dbReference type="PANTHER" id="PTHR46193:SF21">
    <property type="entry name" value="SLL1138 PROTEIN"/>
    <property type="match status" value="1"/>
</dbReference>
<dbReference type="InterPro" id="IPR041492">
    <property type="entry name" value="HAD_2"/>
</dbReference>
<sequence>MYKKILEGKKAVFFDLDGTLVDTEPMWVAAFEKVLLYVAPGTALEEVYERSGEGMIEKWSRVLALGTMKGQHKAEELVDQTHNEFLKILEAYDLDPMEGFWDLAFELRVEKNIKLALTTNTEEAVGKKILEKLNMSDFFDFVIFGNQVKKKKPAPEIYLTAAKELGVAPQEVLVFEDSIYGAQAAHNANMSLIVIWDGDTAKSNFPEETFLFMENFIGLAGNLDHAPEDIFRAIEKRTEKKA</sequence>